<dbReference type="PANTHER" id="PTHR30474:SF1">
    <property type="entry name" value="PEPTIDOGLYCAN GLYCOSYLTRANSFERASE MRDB"/>
    <property type="match status" value="1"/>
</dbReference>
<dbReference type="PROSITE" id="PS01082">
    <property type="entry name" value="RIBOSOMAL_L7AE"/>
    <property type="match status" value="1"/>
</dbReference>
<keyword evidence="5 7" id="KW-1133">Transmembrane helix</keyword>
<feature type="transmembrane region" description="Helical" evidence="7">
    <location>
        <begin position="157"/>
        <end position="174"/>
    </location>
</feature>
<feature type="transmembrane region" description="Helical" evidence="7">
    <location>
        <begin position="311"/>
        <end position="332"/>
    </location>
</feature>
<reference evidence="8" key="1">
    <citation type="submission" date="2018-02" db="EMBL/GenBank/DDBJ databases">
        <authorList>
            <person name="Kim S.-K."/>
            <person name="Jung H.-I."/>
            <person name="Lee S.-W."/>
        </authorList>
    </citation>
    <scope>NUCLEOTIDE SEQUENCE</scope>
    <source>
        <strain evidence="8">SK3146</strain>
    </source>
</reference>
<dbReference type="PROSITE" id="PS00428">
    <property type="entry name" value="FTSW_RODA_SPOVE"/>
    <property type="match status" value="1"/>
</dbReference>
<dbReference type="PANTHER" id="PTHR30474">
    <property type="entry name" value="CELL CYCLE PROTEIN"/>
    <property type="match status" value="1"/>
</dbReference>
<evidence type="ECO:0000256" key="1">
    <source>
        <dbReference type="ARBA" id="ARBA00004141"/>
    </source>
</evidence>
<evidence type="ECO:0000256" key="4">
    <source>
        <dbReference type="ARBA" id="ARBA00022960"/>
    </source>
</evidence>
<feature type="transmembrane region" description="Helical" evidence="7">
    <location>
        <begin position="344"/>
        <end position="365"/>
    </location>
</feature>
<feature type="transmembrane region" description="Helical" evidence="7">
    <location>
        <begin position="12"/>
        <end position="32"/>
    </location>
</feature>
<feature type="transmembrane region" description="Helical" evidence="7">
    <location>
        <begin position="100"/>
        <end position="121"/>
    </location>
</feature>
<evidence type="ECO:0000256" key="3">
    <source>
        <dbReference type="ARBA" id="ARBA00022692"/>
    </source>
</evidence>
<dbReference type="EMBL" id="CP027059">
    <property type="protein sequence ID" value="UQZ82678.1"/>
    <property type="molecule type" value="Genomic_DNA"/>
</dbReference>
<feature type="transmembrane region" description="Helical" evidence="7">
    <location>
        <begin position="69"/>
        <end position="88"/>
    </location>
</feature>
<dbReference type="RefSeq" id="WP_249864793.1">
    <property type="nucleotide sequence ID" value="NZ_CP027059.1"/>
</dbReference>
<evidence type="ECO:0000313" key="9">
    <source>
        <dbReference type="Proteomes" id="UP001057134"/>
    </source>
</evidence>
<keyword evidence="3 7" id="KW-0812">Transmembrane</keyword>
<name>A0ABY4RM74_9BACL</name>
<feature type="transmembrane region" description="Helical" evidence="7">
    <location>
        <begin position="133"/>
        <end position="151"/>
    </location>
</feature>
<dbReference type="Pfam" id="PF01098">
    <property type="entry name" value="FTSW_RODA_SPOVE"/>
    <property type="match status" value="1"/>
</dbReference>
<evidence type="ECO:0000256" key="6">
    <source>
        <dbReference type="ARBA" id="ARBA00023136"/>
    </source>
</evidence>
<sequence length="370" mass="41516">MLRKAKQWDLPILLIIFLFMVLSTLVIYSATFDTNYQGLHKNNLITYLVLFVPMLGLSLLDYRVIIRHLSYILYGIGILLLLIVMFKGMDINGSQRWLDLGAMAFQPSEIMKLFVILALANWLKARDGHPLRFFRDLLPLCALVGVPFLIVLKQPDLGTSVVFISILIGMLWIGNIRIKHIGMGILLMIAIGAGITALYFYNMEWFSKIVKPHQLDRIQTFLDPTADANNSWHVTNSIHAIAVGQLKGEGFLQGAMVQGGFIPYDYADSIFVVIGEEFGFIGASVLLLLYFVLIYRMIYLSNRTADLEGRYMIVGIISMFTLQIFENVAMHTGLMPLTGIALPFVSYGGSSLLTNMLAIGLVLSVKLHRN</sequence>
<protein>
    <submittedName>
        <fullName evidence="8">Rod shape-determining protein RodA</fullName>
    </submittedName>
</protein>
<dbReference type="Proteomes" id="UP001057134">
    <property type="component" value="Chromosome"/>
</dbReference>
<proteinExistence type="inferred from homology"/>
<reference evidence="8" key="2">
    <citation type="journal article" date="2021" name="J Anim Sci Technol">
        <title>Complete genome sequence of Paenibacillus konkukensis sp. nov. SK3146 as a potential probiotic strain.</title>
        <authorList>
            <person name="Jung H.I."/>
            <person name="Park S."/>
            <person name="Niu K.M."/>
            <person name="Lee S.W."/>
            <person name="Kothari D."/>
            <person name="Yi K.J."/>
            <person name="Kim S.K."/>
        </authorList>
    </citation>
    <scope>NUCLEOTIDE SEQUENCE</scope>
    <source>
        <strain evidence="8">SK3146</strain>
    </source>
</reference>
<organism evidence="8 9">
    <name type="scientific">Paenibacillus konkukensis</name>
    <dbReference type="NCBI Taxonomy" id="2020716"/>
    <lineage>
        <taxon>Bacteria</taxon>
        <taxon>Bacillati</taxon>
        <taxon>Bacillota</taxon>
        <taxon>Bacilli</taxon>
        <taxon>Bacillales</taxon>
        <taxon>Paenibacillaceae</taxon>
        <taxon>Paenibacillus</taxon>
    </lineage>
</organism>
<feature type="transmembrane region" description="Helical" evidence="7">
    <location>
        <begin position="278"/>
        <end position="299"/>
    </location>
</feature>
<feature type="transmembrane region" description="Helical" evidence="7">
    <location>
        <begin position="44"/>
        <end position="62"/>
    </location>
</feature>
<dbReference type="InterPro" id="IPR018365">
    <property type="entry name" value="Cell_cycle_FtsW-rel_CS"/>
</dbReference>
<comment type="similarity">
    <text evidence="2">Belongs to the eukaryotic ribosomal protein eL8 family.</text>
</comment>
<evidence type="ECO:0000256" key="5">
    <source>
        <dbReference type="ARBA" id="ARBA00022989"/>
    </source>
</evidence>
<keyword evidence="9" id="KW-1185">Reference proteome</keyword>
<gene>
    <name evidence="8" type="primary">mrdB_1</name>
    <name evidence="8" type="ORF">SK3146_01837</name>
</gene>
<dbReference type="InterPro" id="IPR001182">
    <property type="entry name" value="FtsW/RodA"/>
</dbReference>
<comment type="subcellular location">
    <subcellularLocation>
        <location evidence="1">Membrane</location>
        <topology evidence="1">Multi-pass membrane protein</topology>
    </subcellularLocation>
</comment>
<dbReference type="InterPro" id="IPR004037">
    <property type="entry name" value="Ribosomal_eL8-like_CS"/>
</dbReference>
<keyword evidence="4" id="KW-0133">Cell shape</keyword>
<evidence type="ECO:0000256" key="2">
    <source>
        <dbReference type="ARBA" id="ARBA00007337"/>
    </source>
</evidence>
<evidence type="ECO:0000313" key="8">
    <source>
        <dbReference type="EMBL" id="UQZ82678.1"/>
    </source>
</evidence>
<accession>A0ABY4RM74</accession>
<evidence type="ECO:0000256" key="7">
    <source>
        <dbReference type="SAM" id="Phobius"/>
    </source>
</evidence>
<feature type="transmembrane region" description="Helical" evidence="7">
    <location>
        <begin position="181"/>
        <end position="201"/>
    </location>
</feature>
<keyword evidence="6 7" id="KW-0472">Membrane</keyword>